<sequence>MISSELLQSFSDYMNWKNEKVSHNFPRELIRKMEEYLVNKYGEDLIEIGEFILTALTNPSNENAIKIISEKYKKIKEEIELYNSIVEHNTVIGEYKEMAEKKLAKLIDTLMKNQEGFEKEASKDYSGIFLISYYMIYLDFITKLYLMLADLKLAKPNVRTIDLPYERKIINLINTAVFLFAIPIIIYLEKGKIMGELTYLQGIMLYFITKDRTFVNPNSLGYKLFLAVFND</sequence>
<keyword evidence="1" id="KW-1133">Transmembrane helix</keyword>
<evidence type="ECO:0000256" key="1">
    <source>
        <dbReference type="SAM" id="Phobius"/>
    </source>
</evidence>
<gene>
    <name evidence="2" type="ORF">SJAV_09140</name>
</gene>
<proteinExistence type="predicted"/>
<evidence type="ECO:0000313" key="2">
    <source>
        <dbReference type="EMBL" id="BFH72970.1"/>
    </source>
</evidence>
<dbReference type="GeneID" id="92353844"/>
<dbReference type="KEGG" id="sjv:SJAV_09140"/>
<feature type="transmembrane region" description="Helical" evidence="1">
    <location>
        <begin position="128"/>
        <end position="149"/>
    </location>
</feature>
<name>A0AAT9GQ52_9CREN</name>
<dbReference type="RefSeq" id="WP_369611155.1">
    <property type="nucleotide sequence ID" value="NZ_AP031322.1"/>
</dbReference>
<keyword evidence="1" id="KW-0812">Transmembrane</keyword>
<dbReference type="EMBL" id="AP031322">
    <property type="protein sequence ID" value="BFH72970.1"/>
    <property type="molecule type" value="Genomic_DNA"/>
</dbReference>
<dbReference type="AlphaFoldDB" id="A0AAT9GQ52"/>
<reference evidence="2" key="1">
    <citation type="submission" date="2024-03" db="EMBL/GenBank/DDBJ databases">
        <title>Complete genome sequence of Sulfurisphaera javensis strain KD-1.</title>
        <authorList>
            <person name="Sakai H."/>
            <person name="Nur N."/>
            <person name="Suwanto A."/>
            <person name="Kurosawa N."/>
        </authorList>
    </citation>
    <scope>NUCLEOTIDE SEQUENCE</scope>
    <source>
        <strain evidence="2">KD-1</strain>
    </source>
</reference>
<accession>A0AAT9GQ52</accession>
<organism evidence="2">
    <name type="scientific">Sulfurisphaera javensis</name>
    <dbReference type="NCBI Taxonomy" id="2049879"/>
    <lineage>
        <taxon>Archaea</taxon>
        <taxon>Thermoproteota</taxon>
        <taxon>Thermoprotei</taxon>
        <taxon>Sulfolobales</taxon>
        <taxon>Sulfolobaceae</taxon>
        <taxon>Sulfurisphaera</taxon>
    </lineage>
</organism>
<feature type="transmembrane region" description="Helical" evidence="1">
    <location>
        <begin position="169"/>
        <end position="188"/>
    </location>
</feature>
<protein>
    <submittedName>
        <fullName evidence="2">Uncharacterized protein</fullName>
    </submittedName>
</protein>
<keyword evidence="1" id="KW-0472">Membrane</keyword>